<dbReference type="AlphaFoldDB" id="A0A1Y1UA54"/>
<dbReference type="GO" id="GO:0033557">
    <property type="term" value="C:Slx1-Slx4 complex"/>
    <property type="evidence" value="ECO:0007669"/>
    <property type="project" value="InterPro"/>
</dbReference>
<keyword evidence="4" id="KW-0233">DNA recombination</keyword>
<feature type="compositionally biased region" description="Basic residues" evidence="8">
    <location>
        <begin position="444"/>
        <end position="455"/>
    </location>
</feature>
<evidence type="ECO:0000313" key="9">
    <source>
        <dbReference type="EMBL" id="ORX34397.1"/>
    </source>
</evidence>
<feature type="region of interest" description="Disordered" evidence="8">
    <location>
        <begin position="240"/>
        <end position="265"/>
    </location>
</feature>
<evidence type="ECO:0000256" key="2">
    <source>
        <dbReference type="ARBA" id="ARBA00006661"/>
    </source>
</evidence>
<reference evidence="9 10" key="1">
    <citation type="submission" date="2017-03" db="EMBL/GenBank/DDBJ databases">
        <title>Widespread Adenine N6-methylation of Active Genes in Fungi.</title>
        <authorList>
            <consortium name="DOE Joint Genome Institute"/>
            <person name="Mondo S.J."/>
            <person name="Dannebaum R.O."/>
            <person name="Kuo R.C."/>
            <person name="Louie K.B."/>
            <person name="Bewick A.J."/>
            <person name="Labutti K."/>
            <person name="Haridas S."/>
            <person name="Kuo A."/>
            <person name="Salamov A."/>
            <person name="Ahrendt S.R."/>
            <person name="Lau R."/>
            <person name="Bowen B.P."/>
            <person name="Lipzen A."/>
            <person name="Sullivan W."/>
            <person name="Andreopoulos W.B."/>
            <person name="Clum A."/>
            <person name="Lindquist E."/>
            <person name="Daum C."/>
            <person name="Northen T.R."/>
            <person name="Ramamoorthy G."/>
            <person name="Schmitz R.J."/>
            <person name="Gryganskyi A."/>
            <person name="Culley D."/>
            <person name="Magnuson J."/>
            <person name="James T.Y."/>
            <person name="O'Malley M.A."/>
            <person name="Stajich J.E."/>
            <person name="Spatafora J.W."/>
            <person name="Visel A."/>
            <person name="Grigoriev I.V."/>
        </authorList>
    </citation>
    <scope>NUCLEOTIDE SEQUENCE [LARGE SCALE GENOMIC DNA]</scope>
    <source>
        <strain evidence="9 10">NRRL Y-17943</strain>
    </source>
</reference>
<dbReference type="OrthoDB" id="5576441at2759"/>
<dbReference type="GO" id="GO:0006310">
    <property type="term" value="P:DNA recombination"/>
    <property type="evidence" value="ECO:0007669"/>
    <property type="project" value="UniProtKB-KW"/>
</dbReference>
<comment type="similarity">
    <text evidence="2">Belongs to the SLX4 family.</text>
</comment>
<evidence type="ECO:0000256" key="3">
    <source>
        <dbReference type="ARBA" id="ARBA00022763"/>
    </source>
</evidence>
<feature type="region of interest" description="Disordered" evidence="8">
    <location>
        <begin position="1"/>
        <end position="26"/>
    </location>
</feature>
<dbReference type="GeneID" id="33560679"/>
<evidence type="ECO:0000256" key="7">
    <source>
        <dbReference type="ARBA" id="ARBA00029496"/>
    </source>
</evidence>
<feature type="compositionally biased region" description="Low complexity" evidence="8">
    <location>
        <begin position="9"/>
        <end position="18"/>
    </location>
</feature>
<name>A0A1Y1UA54_9TREE</name>
<dbReference type="InterPro" id="IPR018574">
    <property type="entry name" value="Structure-sp_endonuc_su_Slx4"/>
</dbReference>
<comment type="subcellular location">
    <subcellularLocation>
        <location evidence="1">Nucleus</location>
    </subcellularLocation>
</comment>
<feature type="compositionally biased region" description="Low complexity" evidence="8">
    <location>
        <begin position="582"/>
        <end position="596"/>
    </location>
</feature>
<dbReference type="EMBL" id="NBSH01000014">
    <property type="protein sequence ID" value="ORX34397.1"/>
    <property type="molecule type" value="Genomic_DNA"/>
</dbReference>
<feature type="region of interest" description="Disordered" evidence="8">
    <location>
        <begin position="48"/>
        <end position="75"/>
    </location>
</feature>
<keyword evidence="5" id="KW-0234">DNA repair</keyword>
<dbReference type="RefSeq" id="XP_021868660.1">
    <property type="nucleotide sequence ID" value="XM_022018870.1"/>
</dbReference>
<dbReference type="Proteomes" id="UP000193218">
    <property type="component" value="Unassembled WGS sequence"/>
</dbReference>
<dbReference type="STRING" id="4999.A0A1Y1UA54"/>
<feature type="compositionally biased region" description="Polar residues" evidence="8">
    <location>
        <begin position="389"/>
        <end position="402"/>
    </location>
</feature>
<accession>A0A1Y1UA54</accession>
<keyword evidence="3" id="KW-0227">DNA damage</keyword>
<feature type="compositionally biased region" description="Low complexity" evidence="8">
    <location>
        <begin position="458"/>
        <end position="469"/>
    </location>
</feature>
<dbReference type="Pfam" id="PF09494">
    <property type="entry name" value="Slx4"/>
    <property type="match status" value="1"/>
</dbReference>
<feature type="region of interest" description="Disordered" evidence="8">
    <location>
        <begin position="293"/>
        <end position="475"/>
    </location>
</feature>
<feature type="region of interest" description="Disordered" evidence="8">
    <location>
        <begin position="495"/>
        <end position="596"/>
    </location>
</feature>
<dbReference type="GO" id="GO:0006260">
    <property type="term" value="P:DNA replication"/>
    <property type="evidence" value="ECO:0007669"/>
    <property type="project" value="InterPro"/>
</dbReference>
<dbReference type="InParanoid" id="A0A1Y1UA54"/>
<comment type="caution">
    <text evidence="9">The sequence shown here is derived from an EMBL/GenBank/DDBJ whole genome shotgun (WGS) entry which is preliminary data.</text>
</comment>
<feature type="compositionally biased region" description="Basic residues" evidence="8">
    <location>
        <begin position="758"/>
        <end position="772"/>
    </location>
</feature>
<evidence type="ECO:0000256" key="1">
    <source>
        <dbReference type="ARBA" id="ARBA00004123"/>
    </source>
</evidence>
<evidence type="ECO:0000256" key="6">
    <source>
        <dbReference type="ARBA" id="ARBA00023242"/>
    </source>
</evidence>
<organism evidence="9 10">
    <name type="scientific">Kockovaella imperatae</name>
    <dbReference type="NCBI Taxonomy" id="4999"/>
    <lineage>
        <taxon>Eukaryota</taxon>
        <taxon>Fungi</taxon>
        <taxon>Dikarya</taxon>
        <taxon>Basidiomycota</taxon>
        <taxon>Agaricomycotina</taxon>
        <taxon>Tremellomycetes</taxon>
        <taxon>Tremellales</taxon>
        <taxon>Cuniculitremaceae</taxon>
        <taxon>Kockovaella</taxon>
    </lineage>
</organism>
<keyword evidence="6" id="KW-0539">Nucleus</keyword>
<proteinExistence type="inferred from homology"/>
<feature type="region of interest" description="Disordered" evidence="8">
    <location>
        <begin position="736"/>
        <end position="780"/>
    </location>
</feature>
<feature type="compositionally biased region" description="Low complexity" evidence="8">
    <location>
        <begin position="337"/>
        <end position="362"/>
    </location>
</feature>
<feature type="compositionally biased region" description="Polar residues" evidence="8">
    <location>
        <begin position="311"/>
        <end position="324"/>
    </location>
</feature>
<keyword evidence="10" id="KW-1185">Reference proteome</keyword>
<sequence>MAALEPTASSSSSSSSSSDEPILISRPNMASMRPFASARAAIRSVSAASASRATGISPKKGKTVAAPIADGSDDEPIFLGGTAATNLANKFAFRSLSTTSRVAGKSAPENSALPPSASTESSTKRLVLRAPSPTKEPLPVPSWLGKTAVLLKVRDCPLCTKEFKKSDSGAARWRHISTCLPPLYRPPNAPPDLPRLIHDVLHNVDGIRDTPSLLDLHVNALPENVDDRRIIPGENVTISSLPGWGNPTKATKAKSKTKNGPSLGLNITTVQAAQDRGDGWDDQVGDRVKELIGLSSPSSTTGQPEDPTPTPAFSSQFPSTQPMGESSLAARYRRSPSSNLDSASDAGSSLASADDIAPSSSPKDWISSLDITNDDQPSLPPSAQKRTRSPSADSAGSPTISPFNGGEVRRPKGISPRKSIRRSKSLDKEGDTETGDQPNESGSKSRKARITRKKAGTVESSMKESSGSGSDEEIEVVEYRTSEPVIASSPITVVSPSSTVSVNSTSPLARKAGTRLRDVDSATPTPKTPRVRKSTTKSAPLNVIASPISSDEPATVKKTSRKARSPSSDVSITPIVDKGKGRAASKSASKSPRRATATRVEAACGAYTVFDESATSSSVDSASDMVGSEDDWGADAILEFDPDIPALFPAEGNGFDVERVSGGNASDHSSTSETMPDFKKWKLKELKALVESYGYKIFNKKDTLVRVAEDCWTAIHHPGSSPTAKARHRRIMTHLSESGESAESSEDIPLAMVQGKSSRSKRSGGTTVRRKRAESSTNVPEITPQDRARALIYPMFVEKDLEKAFKTMILEDEEMYVRILRYEPMSFDELVAKAIRRGIEAVGWKGQLARFLDLQGITYFTGDPQGARRRR</sequence>
<evidence type="ECO:0000313" key="10">
    <source>
        <dbReference type="Proteomes" id="UP000193218"/>
    </source>
</evidence>
<evidence type="ECO:0000256" key="8">
    <source>
        <dbReference type="SAM" id="MobiDB-lite"/>
    </source>
</evidence>
<protein>
    <recommendedName>
        <fullName evidence="7">Structure-specific endonuclease subunit SLX4</fullName>
    </recommendedName>
</protein>
<feature type="region of interest" description="Disordered" evidence="8">
    <location>
        <begin position="102"/>
        <end position="139"/>
    </location>
</feature>
<dbReference type="GO" id="GO:0006281">
    <property type="term" value="P:DNA repair"/>
    <property type="evidence" value="ECO:0007669"/>
    <property type="project" value="UniProtKB-KW"/>
</dbReference>
<gene>
    <name evidence="9" type="ORF">BD324DRAFT_657762</name>
</gene>
<evidence type="ECO:0000256" key="4">
    <source>
        <dbReference type="ARBA" id="ARBA00023172"/>
    </source>
</evidence>
<evidence type="ECO:0000256" key="5">
    <source>
        <dbReference type="ARBA" id="ARBA00023204"/>
    </source>
</evidence>
<feature type="compositionally biased region" description="Low complexity" evidence="8">
    <location>
        <begin position="495"/>
        <end position="507"/>
    </location>
</feature>